<feature type="domain" description="Membrane insertase YidC/Oxa/ALB C-terminal" evidence="15">
    <location>
        <begin position="375"/>
        <end position="553"/>
    </location>
</feature>
<gene>
    <name evidence="13" type="primary">yidC</name>
    <name evidence="17" type="ORF">Kalk_11820</name>
</gene>
<dbReference type="InterPro" id="IPR047196">
    <property type="entry name" value="YidC_ALB_C"/>
</dbReference>
<comment type="subcellular location">
    <subcellularLocation>
        <location evidence="1">Cell inner membrane</location>
        <topology evidence="1">Multi-pass membrane protein</topology>
    </subcellularLocation>
    <subcellularLocation>
        <location evidence="13">Cell membrane</location>
        <topology evidence="13">Multi-pass membrane protein</topology>
    </subcellularLocation>
</comment>
<dbReference type="CDD" id="cd19961">
    <property type="entry name" value="EcYidC-like_peri"/>
    <property type="match status" value="1"/>
</dbReference>
<evidence type="ECO:0000256" key="8">
    <source>
        <dbReference type="ARBA" id="ARBA00022989"/>
    </source>
</evidence>
<feature type="transmembrane region" description="Helical" evidence="13">
    <location>
        <begin position="438"/>
        <end position="461"/>
    </location>
</feature>
<dbReference type="EMBL" id="CP022684">
    <property type="protein sequence ID" value="AUM13069.1"/>
    <property type="molecule type" value="Genomic_DNA"/>
</dbReference>
<keyword evidence="9 13" id="KW-0472">Membrane</keyword>
<dbReference type="KEGG" id="kak:Kalk_11820"/>
<evidence type="ECO:0000256" key="2">
    <source>
        <dbReference type="ARBA" id="ARBA00010527"/>
    </source>
</evidence>
<evidence type="ECO:0000256" key="10">
    <source>
        <dbReference type="ARBA" id="ARBA00023186"/>
    </source>
</evidence>
<evidence type="ECO:0000256" key="1">
    <source>
        <dbReference type="ARBA" id="ARBA00004429"/>
    </source>
</evidence>
<evidence type="ECO:0000256" key="14">
    <source>
        <dbReference type="SAM" id="MobiDB-lite"/>
    </source>
</evidence>
<dbReference type="Proteomes" id="UP000235116">
    <property type="component" value="Chromosome"/>
</dbReference>
<evidence type="ECO:0000256" key="6">
    <source>
        <dbReference type="ARBA" id="ARBA00022692"/>
    </source>
</evidence>
<dbReference type="InterPro" id="IPR028055">
    <property type="entry name" value="YidC/Oxa/ALB_C"/>
</dbReference>
<dbReference type="InterPro" id="IPR001708">
    <property type="entry name" value="YidC/ALB3/OXA1/COX18"/>
</dbReference>
<evidence type="ECO:0000256" key="5">
    <source>
        <dbReference type="ARBA" id="ARBA00022475"/>
    </source>
</evidence>
<evidence type="ECO:0000256" key="13">
    <source>
        <dbReference type="HAMAP-Rule" id="MF_01810"/>
    </source>
</evidence>
<dbReference type="CDD" id="cd20070">
    <property type="entry name" value="5TM_YidC_Alb3"/>
    <property type="match status" value="1"/>
</dbReference>
<evidence type="ECO:0000313" key="17">
    <source>
        <dbReference type="EMBL" id="AUM13069.1"/>
    </source>
</evidence>
<evidence type="ECO:0000259" key="16">
    <source>
        <dbReference type="Pfam" id="PF14849"/>
    </source>
</evidence>
<keyword evidence="6 13" id="KW-0812">Transmembrane</keyword>
<dbReference type="Pfam" id="PF14849">
    <property type="entry name" value="YidC_periplas"/>
    <property type="match status" value="1"/>
</dbReference>
<keyword evidence="7 13" id="KW-0653">Protein transport</keyword>
<evidence type="ECO:0000259" key="15">
    <source>
        <dbReference type="Pfam" id="PF02096"/>
    </source>
</evidence>
<dbReference type="GO" id="GO:0015031">
    <property type="term" value="P:protein transport"/>
    <property type="evidence" value="ECO:0007669"/>
    <property type="project" value="UniProtKB-KW"/>
</dbReference>
<dbReference type="GO" id="GO:0032977">
    <property type="term" value="F:membrane insertase activity"/>
    <property type="evidence" value="ECO:0007669"/>
    <property type="project" value="InterPro"/>
</dbReference>
<feature type="domain" description="Membrane insertase YidC N-terminal" evidence="16">
    <location>
        <begin position="85"/>
        <end position="363"/>
    </location>
</feature>
<name>A0A2K9LL35_9GAMM</name>
<dbReference type="InterPro" id="IPR038221">
    <property type="entry name" value="YidC_periplasmic_sf"/>
</dbReference>
<dbReference type="Pfam" id="PF02096">
    <property type="entry name" value="60KD_IMP"/>
    <property type="match status" value="1"/>
</dbReference>
<comment type="similarity">
    <text evidence="2 13">Belongs to the OXA1/ALB3/YidC family. Type 1 subfamily.</text>
</comment>
<dbReference type="PRINTS" id="PR01900">
    <property type="entry name" value="YIDCPROTEIN"/>
</dbReference>
<evidence type="ECO:0000313" key="18">
    <source>
        <dbReference type="Proteomes" id="UP000235116"/>
    </source>
</evidence>
<dbReference type="OrthoDB" id="9780552at2"/>
<dbReference type="InterPro" id="IPR019998">
    <property type="entry name" value="Membr_insert_YidC"/>
</dbReference>
<evidence type="ECO:0000256" key="9">
    <source>
        <dbReference type="ARBA" id="ARBA00023136"/>
    </source>
</evidence>
<dbReference type="NCBIfam" id="NF002352">
    <property type="entry name" value="PRK01318.1-3"/>
    <property type="match status" value="1"/>
</dbReference>
<dbReference type="AlphaFoldDB" id="A0A2K9LL35"/>
<evidence type="ECO:0000256" key="11">
    <source>
        <dbReference type="ARBA" id="ARBA00033245"/>
    </source>
</evidence>
<dbReference type="GO" id="GO:0005886">
    <property type="term" value="C:plasma membrane"/>
    <property type="evidence" value="ECO:0007669"/>
    <property type="project" value="UniProtKB-SubCell"/>
</dbReference>
<evidence type="ECO:0000256" key="4">
    <source>
        <dbReference type="ARBA" id="ARBA00022448"/>
    </source>
</evidence>
<evidence type="ECO:0000256" key="7">
    <source>
        <dbReference type="ARBA" id="ARBA00022927"/>
    </source>
</evidence>
<organism evidence="17 18">
    <name type="scientific">Ketobacter alkanivorans</name>
    <dbReference type="NCBI Taxonomy" id="1917421"/>
    <lineage>
        <taxon>Bacteria</taxon>
        <taxon>Pseudomonadati</taxon>
        <taxon>Pseudomonadota</taxon>
        <taxon>Gammaproteobacteria</taxon>
        <taxon>Pseudomonadales</taxon>
        <taxon>Ketobacteraceae</taxon>
        <taxon>Ketobacter</taxon>
    </lineage>
</organism>
<sequence>MDWQRTLLIAALAVISYMMILQWQKDYVEAPLAQQAETYSQSYPQDGAGDVPVAAVDVAADVPMDPATVNDVPQAVTLEPTQSIITVDTDVLSVKINPVGGDIVYVGLKQYPASLKTPNIPITLLDSTDSFTYIAQSGLIGPNGPDGSKDGRPQYSSAQTHYTLDGDTLQVTLRYQQENGALISKTFTFTAESYVVDVAFTVNNRGTETWQGLMYGQIKRDGSADPGLNTAVGFGLPTFLGGAYWDQEKTYNKIDFDDMAEAPLNKKIPGGWLAMIQHYFMSAWIPDQEQTHQYTTRVAKGNNIIGFTTPKVALAPQQSHTFSARFYAGPKIQDTLKALLPGKGMDLAIDFGPLFFISEILFWFLQLFHGWTGNWGFAIIMLTMMVKAVFFYPSALSYRSMAKMRKVAPELTRLREQFGEDRQKLSQEMMNLYKKEKINPLGGCLPILIQMPVFLALYWALLESVELRQAPFLLWINDLSVMDPYFVLPLIMGGSMFIQMTLNPAPPDPMQAKVMKMMPILFTVMFLWFPAGLVLYWVTNNILSIAQQYFITKRIESGASS</sequence>
<feature type="transmembrane region" description="Helical" evidence="13">
    <location>
        <begin position="6"/>
        <end position="23"/>
    </location>
</feature>
<dbReference type="RefSeq" id="WP_101894448.1">
    <property type="nucleotide sequence ID" value="NZ_CP022684.1"/>
</dbReference>
<feature type="region of interest" description="Disordered" evidence="14">
    <location>
        <begin position="139"/>
        <end position="158"/>
    </location>
</feature>
<dbReference type="GO" id="GO:0051205">
    <property type="term" value="P:protein insertion into membrane"/>
    <property type="evidence" value="ECO:0007669"/>
    <property type="project" value="TreeGrafter"/>
</dbReference>
<dbReference type="PRINTS" id="PR00701">
    <property type="entry name" value="60KDINNERMP"/>
</dbReference>
<evidence type="ECO:0000256" key="3">
    <source>
        <dbReference type="ARBA" id="ARBA00015325"/>
    </source>
</evidence>
<dbReference type="HAMAP" id="MF_01810">
    <property type="entry name" value="YidC_type1"/>
    <property type="match status" value="1"/>
</dbReference>
<reference evidence="18" key="1">
    <citation type="submission" date="2017-08" db="EMBL/GenBank/DDBJ databases">
        <title>Direct submision.</title>
        <authorList>
            <person name="Kim S.-J."/>
            <person name="Rhee S.-K."/>
        </authorList>
    </citation>
    <scope>NUCLEOTIDE SEQUENCE [LARGE SCALE GENOMIC DNA]</scope>
    <source>
        <strain evidence="18">GI5</strain>
    </source>
</reference>
<feature type="transmembrane region" description="Helical" evidence="13">
    <location>
        <begin position="519"/>
        <end position="538"/>
    </location>
</feature>
<protein>
    <recommendedName>
        <fullName evidence="3 13">Membrane protein insertase YidC</fullName>
    </recommendedName>
    <alternativeName>
        <fullName evidence="12 13">Foldase YidC</fullName>
    </alternativeName>
    <alternativeName>
        <fullName evidence="11 13">Membrane integrase YidC</fullName>
    </alternativeName>
    <alternativeName>
        <fullName evidence="13">Membrane protein YidC</fullName>
    </alternativeName>
</protein>
<feature type="transmembrane region" description="Helical" evidence="13">
    <location>
        <begin position="375"/>
        <end position="396"/>
    </location>
</feature>
<proteinExistence type="inferred from homology"/>
<keyword evidence="5 13" id="KW-1003">Cell membrane</keyword>
<comment type="function">
    <text evidence="13">Required for the insertion and/or proper folding and/or complex formation of integral membrane proteins into the membrane. Involved in integration of membrane proteins that insert both dependently and independently of the Sec translocase complex, as well as at least some lipoproteins. Aids folding of multispanning membrane proteins.</text>
</comment>
<dbReference type="PANTHER" id="PTHR12428:SF65">
    <property type="entry name" value="CYTOCHROME C OXIDASE ASSEMBLY PROTEIN COX18, MITOCHONDRIAL"/>
    <property type="match status" value="1"/>
</dbReference>
<evidence type="ECO:0000256" key="12">
    <source>
        <dbReference type="ARBA" id="ARBA00033342"/>
    </source>
</evidence>
<keyword evidence="10 13" id="KW-0143">Chaperone</keyword>
<dbReference type="NCBIfam" id="TIGR03593">
    <property type="entry name" value="yidC_nterm"/>
    <property type="match status" value="1"/>
</dbReference>
<keyword evidence="4 13" id="KW-0813">Transport</keyword>
<keyword evidence="8 13" id="KW-1133">Transmembrane helix</keyword>
<dbReference type="NCBIfam" id="NF002353">
    <property type="entry name" value="PRK01318.1-4"/>
    <property type="match status" value="1"/>
</dbReference>
<dbReference type="InterPro" id="IPR028053">
    <property type="entry name" value="Membr_insert_YidC_N"/>
</dbReference>
<dbReference type="NCBIfam" id="TIGR03592">
    <property type="entry name" value="yidC_oxa1_cterm"/>
    <property type="match status" value="1"/>
</dbReference>
<dbReference type="PANTHER" id="PTHR12428">
    <property type="entry name" value="OXA1"/>
    <property type="match status" value="1"/>
</dbReference>
<dbReference type="Gene3D" id="2.70.98.90">
    <property type="match status" value="1"/>
</dbReference>
<comment type="subunit">
    <text evidence="13">Interacts with the Sec translocase complex via SecD. Specifically interacts with transmembrane segments of nascent integral membrane proteins during membrane integration.</text>
</comment>
<accession>A0A2K9LL35</accession>
<keyword evidence="18" id="KW-1185">Reference proteome</keyword>